<feature type="signal peptide" evidence="2">
    <location>
        <begin position="1"/>
        <end position="19"/>
    </location>
</feature>
<comment type="caution">
    <text evidence="3">The sequence shown here is derived from an EMBL/GenBank/DDBJ whole genome shotgun (WGS) entry which is preliminary data.</text>
</comment>
<feature type="compositionally biased region" description="Basic and acidic residues" evidence="1">
    <location>
        <begin position="104"/>
        <end position="116"/>
    </location>
</feature>
<reference evidence="3 4" key="1">
    <citation type="journal article" date="2019" name="Commun. Biol.">
        <title>The bagworm genome reveals a unique fibroin gene that provides high tensile strength.</title>
        <authorList>
            <person name="Kono N."/>
            <person name="Nakamura H."/>
            <person name="Ohtoshi R."/>
            <person name="Tomita M."/>
            <person name="Numata K."/>
            <person name="Arakawa K."/>
        </authorList>
    </citation>
    <scope>NUCLEOTIDE SEQUENCE [LARGE SCALE GENOMIC DNA]</scope>
</reference>
<feature type="region of interest" description="Disordered" evidence="1">
    <location>
        <begin position="102"/>
        <end position="126"/>
    </location>
</feature>
<keyword evidence="2" id="KW-0732">Signal</keyword>
<accession>A0A4C1V1C9</accession>
<evidence type="ECO:0000256" key="2">
    <source>
        <dbReference type="SAM" id="SignalP"/>
    </source>
</evidence>
<proteinExistence type="predicted"/>
<dbReference type="AlphaFoldDB" id="A0A4C1V1C9"/>
<protein>
    <recommendedName>
        <fullName evidence="5">Dirigent protein</fullName>
    </recommendedName>
</protein>
<gene>
    <name evidence="3" type="ORF">EVAR_80838_1</name>
</gene>
<organism evidence="3 4">
    <name type="scientific">Eumeta variegata</name>
    <name type="common">Bagworm moth</name>
    <name type="synonym">Eumeta japonica</name>
    <dbReference type="NCBI Taxonomy" id="151549"/>
    <lineage>
        <taxon>Eukaryota</taxon>
        <taxon>Metazoa</taxon>
        <taxon>Ecdysozoa</taxon>
        <taxon>Arthropoda</taxon>
        <taxon>Hexapoda</taxon>
        <taxon>Insecta</taxon>
        <taxon>Pterygota</taxon>
        <taxon>Neoptera</taxon>
        <taxon>Endopterygota</taxon>
        <taxon>Lepidoptera</taxon>
        <taxon>Glossata</taxon>
        <taxon>Ditrysia</taxon>
        <taxon>Tineoidea</taxon>
        <taxon>Psychidae</taxon>
        <taxon>Oiketicinae</taxon>
        <taxon>Eumeta</taxon>
    </lineage>
</organism>
<feature type="chain" id="PRO_5020022106" description="Dirigent protein" evidence="2">
    <location>
        <begin position="20"/>
        <end position="126"/>
    </location>
</feature>
<dbReference type="EMBL" id="BGZK01000255">
    <property type="protein sequence ID" value="GBP32072.1"/>
    <property type="molecule type" value="Genomic_DNA"/>
</dbReference>
<name>A0A4C1V1C9_EUMVA</name>
<evidence type="ECO:0008006" key="5">
    <source>
        <dbReference type="Google" id="ProtNLM"/>
    </source>
</evidence>
<evidence type="ECO:0000256" key="1">
    <source>
        <dbReference type="SAM" id="MobiDB-lite"/>
    </source>
</evidence>
<keyword evidence="4" id="KW-1185">Reference proteome</keyword>
<evidence type="ECO:0000313" key="4">
    <source>
        <dbReference type="Proteomes" id="UP000299102"/>
    </source>
</evidence>
<sequence>MTPPKKLVVIVLNTVVVLSQPHGRLVSGGYRPHAARGPRPLPRPAAVALSSADSIFTTVFYFSNPKAVFNDSNKALAVVRSDRMFVTRTPANVTATLGAVGDIGKSRPRDSREGGVRKASLGVGKT</sequence>
<dbReference type="Proteomes" id="UP000299102">
    <property type="component" value="Unassembled WGS sequence"/>
</dbReference>
<evidence type="ECO:0000313" key="3">
    <source>
        <dbReference type="EMBL" id="GBP32072.1"/>
    </source>
</evidence>